<reference evidence="3" key="2">
    <citation type="submission" date="2016-11" db="UniProtKB">
        <authorList>
            <consortium name="WormBaseParasite"/>
        </authorList>
    </citation>
    <scope>IDENTIFICATION</scope>
</reference>
<dbReference type="Pfam" id="PF00567">
    <property type="entry name" value="TUDOR"/>
    <property type="match status" value="1"/>
</dbReference>
<dbReference type="Proteomes" id="UP000095285">
    <property type="component" value="Unassembled WGS sequence"/>
</dbReference>
<feature type="domain" description="Tudor" evidence="1">
    <location>
        <begin position="31"/>
        <end position="131"/>
    </location>
</feature>
<sequence length="217" mass="25050">MAGTPPRRHFKSLFANYSASPGLSAALKIPGIFRHYDASHRQFTCTLMDDERLYDALQMQMNEIYSNENECNVALRVKRMGIYAAHVNDSWKRVRVDQIDYDTNQCSIETVDDGQLLKLSRYELFVLHPKLLTNQYKRTFGVRFVLPRKSKQNCLVGAGFIDGQKLRNGQLVNIFVFSDREPFLSLLAEAFVKIQVEKLTDDLDPGSARLWYMFILI</sequence>
<organism evidence="2 3">
    <name type="scientific">Loa loa</name>
    <name type="common">Eye worm</name>
    <name type="synonym">Filaria loa</name>
    <dbReference type="NCBI Taxonomy" id="7209"/>
    <lineage>
        <taxon>Eukaryota</taxon>
        <taxon>Metazoa</taxon>
        <taxon>Ecdysozoa</taxon>
        <taxon>Nematoda</taxon>
        <taxon>Chromadorea</taxon>
        <taxon>Rhabditida</taxon>
        <taxon>Spirurina</taxon>
        <taxon>Spiruromorpha</taxon>
        <taxon>Filarioidea</taxon>
        <taxon>Onchocercidae</taxon>
        <taxon>Loa</taxon>
    </lineage>
</organism>
<evidence type="ECO:0000259" key="1">
    <source>
        <dbReference type="Pfam" id="PF00567"/>
    </source>
</evidence>
<proteinExistence type="predicted"/>
<accession>A0A1I7W2F0</accession>
<reference evidence="2" key="1">
    <citation type="submission" date="2012-04" db="EMBL/GenBank/DDBJ databases">
        <title>The Genome Sequence of Loa loa.</title>
        <authorList>
            <consortium name="The Broad Institute Genome Sequencing Platform"/>
            <consortium name="Broad Institute Genome Sequencing Center for Infectious Disease"/>
            <person name="Nutman T.B."/>
            <person name="Fink D.L."/>
            <person name="Russ C."/>
            <person name="Young S."/>
            <person name="Zeng Q."/>
            <person name="Gargeya S."/>
            <person name="Alvarado L."/>
            <person name="Berlin A."/>
            <person name="Chapman S.B."/>
            <person name="Chen Z."/>
            <person name="Freedman E."/>
            <person name="Gellesch M."/>
            <person name="Goldberg J."/>
            <person name="Griggs A."/>
            <person name="Gujja S."/>
            <person name="Heilman E.R."/>
            <person name="Heiman D."/>
            <person name="Howarth C."/>
            <person name="Mehta T."/>
            <person name="Neiman D."/>
            <person name="Pearson M."/>
            <person name="Roberts A."/>
            <person name="Saif S."/>
            <person name="Shea T."/>
            <person name="Shenoy N."/>
            <person name="Sisk P."/>
            <person name="Stolte C."/>
            <person name="Sykes S."/>
            <person name="White J."/>
            <person name="Yandava C."/>
            <person name="Haas B."/>
            <person name="Henn M.R."/>
            <person name="Nusbaum C."/>
            <person name="Birren B."/>
        </authorList>
    </citation>
    <scope>NUCLEOTIDE SEQUENCE [LARGE SCALE GENOMIC DNA]</scope>
</reference>
<dbReference type="InterPro" id="IPR002999">
    <property type="entry name" value="Tudor"/>
</dbReference>
<dbReference type="AlphaFoldDB" id="A0A1I7W2F0"/>
<dbReference type="Gene3D" id="2.30.30.140">
    <property type="match status" value="1"/>
</dbReference>
<dbReference type="WBParaSite" id="EN70_8933">
    <property type="protein sequence ID" value="EN70_8933"/>
    <property type="gene ID" value="EN70_8933"/>
</dbReference>
<dbReference type="SUPFAM" id="SSF63748">
    <property type="entry name" value="Tudor/PWWP/MBT"/>
    <property type="match status" value="1"/>
</dbReference>
<evidence type="ECO:0000313" key="3">
    <source>
        <dbReference type="WBParaSite" id="EN70_8933"/>
    </source>
</evidence>
<evidence type="ECO:0000313" key="2">
    <source>
        <dbReference type="Proteomes" id="UP000095285"/>
    </source>
</evidence>
<protein>
    <submittedName>
        <fullName evidence="3">Tudor domain-containing protein</fullName>
    </submittedName>
</protein>
<keyword evidence="2" id="KW-1185">Reference proteome</keyword>
<name>A0A1I7W2F0_LOALO</name>